<protein>
    <submittedName>
        <fullName evidence="1">Uncharacterized protein</fullName>
    </submittedName>
</protein>
<dbReference type="AlphaFoldDB" id="A0A4V3G620"/>
<sequence>MKYKYKQADSYVTFIPTSEEFNLIGTIKGRMIVAFDSNYLKYGFKETKNFRGDIYFMYLIDSPSKLENLTNAYKLYYMAKYKGSLFHAGISTYPEVVIFATTYNKPEIEGFRNLSRGEWVKEVDASEVEIIPIKEEIDLSKYLPQEDK</sequence>
<proteinExistence type="predicted"/>
<keyword evidence="2" id="KW-1185">Reference proteome</keyword>
<dbReference type="Proteomes" id="UP000294743">
    <property type="component" value="Unassembled WGS sequence"/>
</dbReference>
<evidence type="ECO:0000313" key="1">
    <source>
        <dbReference type="EMBL" id="TDW08230.1"/>
    </source>
</evidence>
<gene>
    <name evidence="1" type="ORF">EDD63_1752</name>
</gene>
<accession>A0A4V3G620</accession>
<comment type="caution">
    <text evidence="1">The sequence shown here is derived from an EMBL/GenBank/DDBJ whole genome shotgun (WGS) entry which is preliminary data.</text>
</comment>
<evidence type="ECO:0000313" key="2">
    <source>
        <dbReference type="Proteomes" id="UP000294743"/>
    </source>
</evidence>
<name>A0A4V3G620_9FIRM</name>
<dbReference type="EMBL" id="SODD01000075">
    <property type="protein sequence ID" value="TDW08230.1"/>
    <property type="molecule type" value="Genomic_DNA"/>
</dbReference>
<reference evidence="1 2" key="1">
    <citation type="submission" date="2019-03" db="EMBL/GenBank/DDBJ databases">
        <title>Genomic Encyclopedia of Type Strains, Phase IV (KMG-IV): sequencing the most valuable type-strain genomes for metagenomic binning, comparative biology and taxonomic classification.</title>
        <authorList>
            <person name="Goeker M."/>
        </authorList>
    </citation>
    <scope>NUCLEOTIDE SEQUENCE [LARGE SCALE GENOMIC DNA]</scope>
    <source>
        <strain evidence="1 2">DSM 28867</strain>
    </source>
</reference>
<organism evidence="1 2">
    <name type="scientific">Breznakia blatticola</name>
    <dbReference type="NCBI Taxonomy" id="1754012"/>
    <lineage>
        <taxon>Bacteria</taxon>
        <taxon>Bacillati</taxon>
        <taxon>Bacillota</taxon>
        <taxon>Erysipelotrichia</taxon>
        <taxon>Erysipelotrichales</taxon>
        <taxon>Erysipelotrichaceae</taxon>
        <taxon>Breznakia</taxon>
    </lineage>
</organism>